<dbReference type="GO" id="GO:0046872">
    <property type="term" value="F:metal ion binding"/>
    <property type="evidence" value="ECO:0007669"/>
    <property type="project" value="UniProtKB-KW"/>
</dbReference>
<dbReference type="InterPro" id="IPR029052">
    <property type="entry name" value="Metallo-depent_PP-like"/>
</dbReference>
<dbReference type="Proteomes" id="UP000675881">
    <property type="component" value="Chromosome 3"/>
</dbReference>
<keyword evidence="5 8" id="KW-0732">Signal</keyword>
<keyword evidence="6 8" id="KW-0547">Nucleotide-binding</keyword>
<evidence type="ECO:0000259" key="9">
    <source>
        <dbReference type="Pfam" id="PF00149"/>
    </source>
</evidence>
<dbReference type="OrthoDB" id="7722975at2759"/>
<feature type="domain" description="Calcineurin-like phosphoesterase" evidence="9">
    <location>
        <begin position="37"/>
        <end position="251"/>
    </location>
</feature>
<proteinExistence type="inferred from homology"/>
<dbReference type="EMBL" id="HG994582">
    <property type="protein sequence ID" value="CAF2906693.1"/>
    <property type="molecule type" value="Genomic_DNA"/>
</dbReference>
<dbReference type="PROSITE" id="PS00786">
    <property type="entry name" value="5_NUCLEOTIDASE_2"/>
    <property type="match status" value="1"/>
</dbReference>
<feature type="signal peptide" evidence="8">
    <location>
        <begin position="1"/>
        <end position="23"/>
    </location>
</feature>
<dbReference type="CDD" id="cd07409">
    <property type="entry name" value="MPP_CD73_N"/>
    <property type="match status" value="1"/>
</dbReference>
<evidence type="ECO:0000256" key="2">
    <source>
        <dbReference type="ARBA" id="ARBA00006654"/>
    </source>
</evidence>
<feature type="domain" description="5'-Nucleotidase C-terminal" evidence="10">
    <location>
        <begin position="349"/>
        <end position="503"/>
    </location>
</feature>
<dbReference type="Pfam" id="PF02872">
    <property type="entry name" value="5_nucleotid_C"/>
    <property type="match status" value="1"/>
</dbReference>
<evidence type="ECO:0000256" key="3">
    <source>
        <dbReference type="ARBA" id="ARBA00012643"/>
    </source>
</evidence>
<evidence type="ECO:0000313" key="12">
    <source>
        <dbReference type="Proteomes" id="UP000675881"/>
    </source>
</evidence>
<dbReference type="GO" id="GO:0000166">
    <property type="term" value="F:nucleotide binding"/>
    <property type="evidence" value="ECO:0007669"/>
    <property type="project" value="UniProtKB-KW"/>
</dbReference>
<dbReference type="FunFam" id="3.60.21.10:FF:000020">
    <property type="entry name" value="NT5E isoform 4"/>
    <property type="match status" value="1"/>
</dbReference>
<dbReference type="EC" id="3.1.3.5" evidence="3"/>
<protein>
    <recommendedName>
        <fullName evidence="3">5'-nucleotidase</fullName>
        <ecNumber evidence="3">3.1.3.5</ecNumber>
    </recommendedName>
</protein>
<feature type="chain" id="PRO_5033204366" description="5'-nucleotidase" evidence="8">
    <location>
        <begin position="24"/>
        <end position="561"/>
    </location>
</feature>
<dbReference type="Gene3D" id="3.90.780.10">
    <property type="entry name" value="5'-Nucleotidase, C-terminal domain"/>
    <property type="match status" value="1"/>
</dbReference>
<sequence length="561" mass="62939">MLWNIYLCLIILLAVGCVPITEAKSIPSESSNISFDLLHVNDIHAHFDPINAKNGRCHAQRENCYGGFPRLVSAVKHHRSSVEKSIFLNAGDYYQGTIWYSVFKYKAVMEFANILNYTAMSLGNHEFDDGLEGIDPFVKGADFPVLACNIKLKSNNEYKFRKSIVDDSLGTKVGIIGYVSSSTPVITNVTVGKVLEFTDEIECIRKEAKRLKEEEGVEILIALGHSGYKADLKIAKEVEDIDLVVGGHSHTFLYPKGDKPKLQEWVKGEYPTYVSQVSGRVVPVVQAFSFSKYLGHLRLNFDEGGDLLEPVQGSGVQLAKVHLLEGHEDPKIKEVMKPYQEKMSEYYKVVGTTNVDLKRSSTRESTMGNLVTDSMVYGVNRSQACIAFINSGGLRSNLFKGSITMEDVLSVLPFENEIDIVRITGKSIRLILENVASNWEYGTYSTFLQASRGIKMEFYITDKNEGRRLVKTQVRCSEKGPWINLQDNEIYEVILPNFLANGGFEGPNFGNQAISKERNIIIDKDALKSYIQEHSPLNIQYDNRIIIKGTTEFVTTDMQLS</sequence>
<dbReference type="InterPro" id="IPR008334">
    <property type="entry name" value="5'-Nucleotdase_C"/>
</dbReference>
<evidence type="ECO:0000313" key="11">
    <source>
        <dbReference type="EMBL" id="CAF2906693.1"/>
    </source>
</evidence>
<dbReference type="SUPFAM" id="SSF56300">
    <property type="entry name" value="Metallo-dependent phosphatases"/>
    <property type="match status" value="1"/>
</dbReference>
<evidence type="ECO:0000256" key="4">
    <source>
        <dbReference type="ARBA" id="ARBA00022723"/>
    </source>
</evidence>
<dbReference type="PRINTS" id="PR01607">
    <property type="entry name" value="APYRASEFAMLY"/>
</dbReference>
<dbReference type="GO" id="GO:0005886">
    <property type="term" value="C:plasma membrane"/>
    <property type="evidence" value="ECO:0007669"/>
    <property type="project" value="TreeGrafter"/>
</dbReference>
<dbReference type="GO" id="GO:0008253">
    <property type="term" value="F:5'-nucleotidase activity"/>
    <property type="evidence" value="ECO:0007669"/>
    <property type="project" value="UniProtKB-EC"/>
</dbReference>
<dbReference type="InterPro" id="IPR036907">
    <property type="entry name" value="5'-Nucleotdase_C_sf"/>
</dbReference>
<organism evidence="11 12">
    <name type="scientific">Lepeophtheirus salmonis</name>
    <name type="common">Salmon louse</name>
    <name type="synonym">Caligus salmonis</name>
    <dbReference type="NCBI Taxonomy" id="72036"/>
    <lineage>
        <taxon>Eukaryota</taxon>
        <taxon>Metazoa</taxon>
        <taxon>Ecdysozoa</taxon>
        <taxon>Arthropoda</taxon>
        <taxon>Crustacea</taxon>
        <taxon>Multicrustacea</taxon>
        <taxon>Hexanauplia</taxon>
        <taxon>Copepoda</taxon>
        <taxon>Siphonostomatoida</taxon>
        <taxon>Caligidae</taxon>
        <taxon>Lepeophtheirus</taxon>
    </lineage>
</organism>
<dbReference type="AlphaFoldDB" id="A0A7R8CRM3"/>
<dbReference type="InterPro" id="IPR006146">
    <property type="entry name" value="5'-Nucleotdase_CS"/>
</dbReference>
<evidence type="ECO:0000256" key="5">
    <source>
        <dbReference type="ARBA" id="ARBA00022729"/>
    </source>
</evidence>
<dbReference type="Pfam" id="PF00149">
    <property type="entry name" value="Metallophos"/>
    <property type="match status" value="1"/>
</dbReference>
<keyword evidence="12" id="KW-1185">Reference proteome</keyword>
<dbReference type="PANTHER" id="PTHR11575:SF24">
    <property type="entry name" value="5'-NUCLEOTIDASE"/>
    <property type="match status" value="1"/>
</dbReference>
<evidence type="ECO:0000256" key="7">
    <source>
        <dbReference type="ARBA" id="ARBA00022801"/>
    </source>
</evidence>
<dbReference type="InterPro" id="IPR004843">
    <property type="entry name" value="Calcineurin-like_PHP"/>
</dbReference>
<evidence type="ECO:0000256" key="1">
    <source>
        <dbReference type="ARBA" id="ARBA00000815"/>
    </source>
</evidence>
<keyword evidence="4" id="KW-0479">Metal-binding</keyword>
<keyword evidence="7 8" id="KW-0378">Hydrolase</keyword>
<evidence type="ECO:0000256" key="8">
    <source>
        <dbReference type="RuleBase" id="RU362119"/>
    </source>
</evidence>
<comment type="similarity">
    <text evidence="2 8">Belongs to the 5'-nucleotidase family.</text>
</comment>
<dbReference type="SUPFAM" id="SSF55816">
    <property type="entry name" value="5'-nucleotidase (syn. UDP-sugar hydrolase), C-terminal domain"/>
    <property type="match status" value="1"/>
</dbReference>
<evidence type="ECO:0000259" key="10">
    <source>
        <dbReference type="Pfam" id="PF02872"/>
    </source>
</evidence>
<evidence type="ECO:0000256" key="6">
    <source>
        <dbReference type="ARBA" id="ARBA00022741"/>
    </source>
</evidence>
<dbReference type="GO" id="GO:0006196">
    <property type="term" value="P:AMP catabolic process"/>
    <property type="evidence" value="ECO:0007669"/>
    <property type="project" value="TreeGrafter"/>
</dbReference>
<accession>A0A7R8CRM3</accession>
<reference evidence="11" key="1">
    <citation type="submission" date="2021-02" db="EMBL/GenBank/DDBJ databases">
        <authorList>
            <person name="Bekaert M."/>
        </authorList>
    </citation>
    <scope>NUCLEOTIDE SEQUENCE</scope>
    <source>
        <strain evidence="11">IoA-00</strain>
    </source>
</reference>
<comment type="catalytic activity">
    <reaction evidence="1">
        <text>a ribonucleoside 5'-phosphate + H2O = a ribonucleoside + phosphate</text>
        <dbReference type="Rhea" id="RHEA:12484"/>
        <dbReference type="ChEBI" id="CHEBI:15377"/>
        <dbReference type="ChEBI" id="CHEBI:18254"/>
        <dbReference type="ChEBI" id="CHEBI:43474"/>
        <dbReference type="ChEBI" id="CHEBI:58043"/>
        <dbReference type="EC" id="3.1.3.5"/>
    </reaction>
</comment>
<dbReference type="Gene3D" id="3.60.21.10">
    <property type="match status" value="1"/>
</dbReference>
<dbReference type="PANTHER" id="PTHR11575">
    <property type="entry name" value="5'-NUCLEOTIDASE-RELATED"/>
    <property type="match status" value="1"/>
</dbReference>
<gene>
    <name evidence="11" type="ORF">LSAA_8181</name>
</gene>
<dbReference type="InterPro" id="IPR006179">
    <property type="entry name" value="5_nucleotidase/apyrase"/>
</dbReference>
<name>A0A7R8CRM3_LEPSM</name>